<evidence type="ECO:0000256" key="7">
    <source>
        <dbReference type="SAM" id="MobiDB-lite"/>
    </source>
</evidence>
<evidence type="ECO:0000259" key="8">
    <source>
        <dbReference type="PROSITE" id="PS50109"/>
    </source>
</evidence>
<dbReference type="eggNOG" id="COG2205">
    <property type="taxonomic scope" value="Bacteria"/>
</dbReference>
<feature type="domain" description="Histidine kinase" evidence="8">
    <location>
        <begin position="36"/>
        <end position="255"/>
    </location>
</feature>
<dbReference type="InterPro" id="IPR036097">
    <property type="entry name" value="HisK_dim/P_sf"/>
</dbReference>
<dbReference type="AlphaFoldDB" id="I4VSV5"/>
<dbReference type="SUPFAM" id="SSF47384">
    <property type="entry name" value="Homodimeric domain of signal transducing histidine kinase"/>
    <property type="match status" value="1"/>
</dbReference>
<evidence type="ECO:0000313" key="10">
    <source>
        <dbReference type="Proteomes" id="UP000004210"/>
    </source>
</evidence>
<dbReference type="InterPro" id="IPR005467">
    <property type="entry name" value="His_kinase_dom"/>
</dbReference>
<sequence>MSDSGNVPSRAASGRAEQALDEARRANAAKDRLLAMMAHELKQPLTELLLYTESLLQLAPALASPKLHVIGEAMHAAVRRHARLIEDLLELSRISTGKLRLAREPIDMGGMVRAACATAALGTPNRQWHVDTARVGQTLCHVDPVRVEQILSNLLGNAVKFSPAGGRIDVQLAIERNHARISVSDTGCGIAADFLPHVFSMFGQENQRADGANPGLGIGLALVRELTIAHGGRVEARSGGPGRGAQFLVWLPLAERAAAPCPMTHGDVVAQRFDTGLVPEGQHGASARKPTGYRWPNLRFDPTANDRERVPQPN</sequence>
<name>I4VSV5_9GAMM</name>
<evidence type="ECO:0000256" key="4">
    <source>
        <dbReference type="ARBA" id="ARBA00022679"/>
    </source>
</evidence>
<dbReference type="SUPFAM" id="SSF55874">
    <property type="entry name" value="ATPase domain of HSP90 chaperone/DNA topoisomerase II/histidine kinase"/>
    <property type="match status" value="1"/>
</dbReference>
<dbReference type="Proteomes" id="UP000004210">
    <property type="component" value="Unassembled WGS sequence"/>
</dbReference>
<dbReference type="PANTHER" id="PTHR43711:SF1">
    <property type="entry name" value="HISTIDINE KINASE 1"/>
    <property type="match status" value="1"/>
</dbReference>
<evidence type="ECO:0000313" key="9">
    <source>
        <dbReference type="EMBL" id="EIL90296.1"/>
    </source>
</evidence>
<dbReference type="InterPro" id="IPR003661">
    <property type="entry name" value="HisK_dim/P_dom"/>
</dbReference>
<dbReference type="EC" id="2.7.13.3" evidence="2"/>
<dbReference type="Gene3D" id="3.30.565.10">
    <property type="entry name" value="Histidine kinase-like ATPase, C-terminal domain"/>
    <property type="match status" value="1"/>
</dbReference>
<evidence type="ECO:0000256" key="6">
    <source>
        <dbReference type="ARBA" id="ARBA00023012"/>
    </source>
</evidence>
<keyword evidence="3" id="KW-0597">Phosphoprotein</keyword>
<keyword evidence="5 9" id="KW-0418">Kinase</keyword>
<keyword evidence="10" id="KW-1185">Reference proteome</keyword>
<gene>
    <name evidence="9" type="ORF">UU9_05809</name>
</gene>
<organism evidence="9 10">
    <name type="scientific">Rhodanobacter fulvus Jip2</name>
    <dbReference type="NCBI Taxonomy" id="1163408"/>
    <lineage>
        <taxon>Bacteria</taxon>
        <taxon>Pseudomonadati</taxon>
        <taxon>Pseudomonadota</taxon>
        <taxon>Gammaproteobacteria</taxon>
        <taxon>Lysobacterales</taxon>
        <taxon>Rhodanobacteraceae</taxon>
        <taxon>Rhodanobacter</taxon>
    </lineage>
</organism>
<accession>I4VSV5</accession>
<dbReference type="GO" id="GO:0000155">
    <property type="term" value="F:phosphorelay sensor kinase activity"/>
    <property type="evidence" value="ECO:0007669"/>
    <property type="project" value="InterPro"/>
</dbReference>
<dbReference type="InterPro" id="IPR036890">
    <property type="entry name" value="HATPase_C_sf"/>
</dbReference>
<dbReference type="InterPro" id="IPR003594">
    <property type="entry name" value="HATPase_dom"/>
</dbReference>
<proteinExistence type="predicted"/>
<keyword evidence="4" id="KW-0808">Transferase</keyword>
<dbReference type="SMART" id="SM00388">
    <property type="entry name" value="HisKA"/>
    <property type="match status" value="1"/>
</dbReference>
<evidence type="ECO:0000256" key="5">
    <source>
        <dbReference type="ARBA" id="ARBA00022777"/>
    </source>
</evidence>
<dbReference type="PATRIC" id="fig|1163408.3.peg.1194"/>
<dbReference type="SMART" id="SM00387">
    <property type="entry name" value="HATPase_c"/>
    <property type="match status" value="1"/>
</dbReference>
<evidence type="ECO:0000256" key="2">
    <source>
        <dbReference type="ARBA" id="ARBA00012438"/>
    </source>
</evidence>
<dbReference type="STRING" id="1163408.UU9_05809"/>
<reference evidence="9 10" key="1">
    <citation type="journal article" date="2012" name="J. Bacteriol.">
        <title>Genome sequences for six rhodanobacter strains, isolated from soils and the terrestrial subsurface, with variable denitrification capabilities.</title>
        <authorList>
            <person name="Kostka J.E."/>
            <person name="Green S.J."/>
            <person name="Rishishwar L."/>
            <person name="Prakash O."/>
            <person name="Katz L.S."/>
            <person name="Marino-Ramirez L."/>
            <person name="Jordan I.K."/>
            <person name="Munk C."/>
            <person name="Ivanova N."/>
            <person name="Mikhailova N."/>
            <person name="Watson D.B."/>
            <person name="Brown S.D."/>
            <person name="Palumbo A.V."/>
            <person name="Brooks S.C."/>
        </authorList>
    </citation>
    <scope>NUCLEOTIDE SEQUENCE [LARGE SCALE GENOMIC DNA]</scope>
    <source>
        <strain evidence="10">Jip2T</strain>
    </source>
</reference>
<feature type="compositionally biased region" description="Basic and acidic residues" evidence="7">
    <location>
        <begin position="304"/>
        <end position="314"/>
    </location>
</feature>
<dbReference type="EMBL" id="AJXU01000028">
    <property type="protein sequence ID" value="EIL90296.1"/>
    <property type="molecule type" value="Genomic_DNA"/>
</dbReference>
<dbReference type="PANTHER" id="PTHR43711">
    <property type="entry name" value="TWO-COMPONENT HISTIDINE KINASE"/>
    <property type="match status" value="1"/>
</dbReference>
<feature type="region of interest" description="Disordered" evidence="7">
    <location>
        <begin position="279"/>
        <end position="314"/>
    </location>
</feature>
<evidence type="ECO:0000256" key="1">
    <source>
        <dbReference type="ARBA" id="ARBA00000085"/>
    </source>
</evidence>
<protein>
    <recommendedName>
        <fullName evidence="2">histidine kinase</fullName>
        <ecNumber evidence="2">2.7.13.3</ecNumber>
    </recommendedName>
</protein>
<comment type="caution">
    <text evidence="9">The sequence shown here is derived from an EMBL/GenBank/DDBJ whole genome shotgun (WGS) entry which is preliminary data.</text>
</comment>
<dbReference type="PROSITE" id="PS50109">
    <property type="entry name" value="HIS_KIN"/>
    <property type="match status" value="1"/>
</dbReference>
<dbReference type="PRINTS" id="PR00344">
    <property type="entry name" value="BCTRLSENSOR"/>
</dbReference>
<dbReference type="Pfam" id="PF00512">
    <property type="entry name" value="HisKA"/>
    <property type="match status" value="1"/>
</dbReference>
<dbReference type="Gene3D" id="1.10.287.130">
    <property type="match status" value="1"/>
</dbReference>
<dbReference type="InterPro" id="IPR004358">
    <property type="entry name" value="Sig_transdc_His_kin-like_C"/>
</dbReference>
<dbReference type="CDD" id="cd00082">
    <property type="entry name" value="HisKA"/>
    <property type="match status" value="1"/>
</dbReference>
<feature type="region of interest" description="Disordered" evidence="7">
    <location>
        <begin position="1"/>
        <end position="22"/>
    </location>
</feature>
<comment type="catalytic activity">
    <reaction evidence="1">
        <text>ATP + protein L-histidine = ADP + protein N-phospho-L-histidine.</text>
        <dbReference type="EC" id="2.7.13.3"/>
    </reaction>
</comment>
<keyword evidence="6" id="KW-0902">Two-component regulatory system</keyword>
<dbReference type="InterPro" id="IPR050736">
    <property type="entry name" value="Sensor_HK_Regulatory"/>
</dbReference>
<evidence type="ECO:0000256" key="3">
    <source>
        <dbReference type="ARBA" id="ARBA00022553"/>
    </source>
</evidence>
<dbReference type="Pfam" id="PF02518">
    <property type="entry name" value="HATPase_c"/>
    <property type="match status" value="1"/>
</dbReference>